<dbReference type="Gene3D" id="3.40.50.720">
    <property type="entry name" value="NAD(P)-binding Rossmann-like Domain"/>
    <property type="match status" value="1"/>
</dbReference>
<name>A0AAN6LW63_9PLEO</name>
<reference evidence="3 4" key="1">
    <citation type="submission" date="2021-02" db="EMBL/GenBank/DDBJ databases">
        <title>Genome assembly of Pseudopithomyces chartarum.</title>
        <authorList>
            <person name="Jauregui R."/>
            <person name="Singh J."/>
            <person name="Voisey C."/>
        </authorList>
    </citation>
    <scope>NUCLEOTIDE SEQUENCE [LARGE SCALE GENOMIC DNA]</scope>
    <source>
        <strain evidence="3 4">AGR01</strain>
    </source>
</reference>
<dbReference type="InterPro" id="IPR016040">
    <property type="entry name" value="NAD(P)-bd_dom"/>
</dbReference>
<proteinExistence type="inferred from homology"/>
<feature type="non-terminal residue" evidence="3">
    <location>
        <position position="211"/>
    </location>
</feature>
<sequence>MPPPTPLTVGVIGPSGFGGSYLCVELLTRGHTVIGLSRHPQKLGSHERYIPRAIDIDALSYPDLATHFSDIDVLVSEYGPHTAGADALLYMPFLEAVRKIVLAVKISPIRYFLFVGGAGSLLVPGTLETCVDHPQFFMAYRRAIATSEAHIVYVEERLGAMGTALRAYRDARVAEREGRATQEHKRSIEEYEAGINRKDRATDFIRAGRTA</sequence>
<feature type="domain" description="NAD(P)-binding" evidence="2">
    <location>
        <begin position="15"/>
        <end position="149"/>
    </location>
</feature>
<dbReference type="PANTHER" id="PTHR43355">
    <property type="entry name" value="FLAVIN REDUCTASE (NADPH)"/>
    <property type="match status" value="1"/>
</dbReference>
<keyword evidence="4" id="KW-1185">Reference proteome</keyword>
<dbReference type="Pfam" id="PF13460">
    <property type="entry name" value="NAD_binding_10"/>
    <property type="match status" value="1"/>
</dbReference>
<gene>
    <name evidence="3" type="ORF">GRF29_77g610716</name>
</gene>
<dbReference type="PANTHER" id="PTHR43355:SF2">
    <property type="entry name" value="FLAVIN REDUCTASE (NADPH)"/>
    <property type="match status" value="1"/>
</dbReference>
<dbReference type="GO" id="GO:0016646">
    <property type="term" value="F:oxidoreductase activity, acting on the CH-NH group of donors, NAD or NADP as acceptor"/>
    <property type="evidence" value="ECO:0007669"/>
    <property type="project" value="TreeGrafter"/>
</dbReference>
<dbReference type="SUPFAM" id="SSF51735">
    <property type="entry name" value="NAD(P)-binding Rossmann-fold domains"/>
    <property type="match status" value="1"/>
</dbReference>
<comment type="caution">
    <text evidence="3">The sequence shown here is derived from an EMBL/GenBank/DDBJ whole genome shotgun (WGS) entry which is preliminary data.</text>
</comment>
<dbReference type="EMBL" id="WVTA01000007">
    <property type="protein sequence ID" value="KAK3208396.1"/>
    <property type="molecule type" value="Genomic_DNA"/>
</dbReference>
<evidence type="ECO:0000313" key="4">
    <source>
        <dbReference type="Proteomes" id="UP001280581"/>
    </source>
</evidence>
<protein>
    <recommendedName>
        <fullName evidence="2">NAD(P)-binding domain-containing protein</fullName>
    </recommendedName>
</protein>
<dbReference type="InterPro" id="IPR036291">
    <property type="entry name" value="NAD(P)-bd_dom_sf"/>
</dbReference>
<dbReference type="Proteomes" id="UP001280581">
    <property type="component" value="Unassembled WGS sequence"/>
</dbReference>
<organism evidence="3 4">
    <name type="scientific">Pseudopithomyces chartarum</name>
    <dbReference type="NCBI Taxonomy" id="1892770"/>
    <lineage>
        <taxon>Eukaryota</taxon>
        <taxon>Fungi</taxon>
        <taxon>Dikarya</taxon>
        <taxon>Ascomycota</taxon>
        <taxon>Pezizomycotina</taxon>
        <taxon>Dothideomycetes</taxon>
        <taxon>Pleosporomycetidae</taxon>
        <taxon>Pleosporales</taxon>
        <taxon>Massarineae</taxon>
        <taxon>Didymosphaeriaceae</taxon>
        <taxon>Pseudopithomyces</taxon>
    </lineage>
</organism>
<evidence type="ECO:0000313" key="3">
    <source>
        <dbReference type="EMBL" id="KAK3208396.1"/>
    </source>
</evidence>
<comment type="similarity">
    <text evidence="1">Belongs to the avfA family.</text>
</comment>
<dbReference type="InterPro" id="IPR051606">
    <property type="entry name" value="Polyketide_Oxido-like"/>
</dbReference>
<evidence type="ECO:0000259" key="2">
    <source>
        <dbReference type="Pfam" id="PF13460"/>
    </source>
</evidence>
<accession>A0AAN6LW63</accession>
<evidence type="ECO:0000256" key="1">
    <source>
        <dbReference type="ARBA" id="ARBA00038376"/>
    </source>
</evidence>
<dbReference type="AlphaFoldDB" id="A0AAN6LW63"/>